<protein>
    <recommendedName>
        <fullName evidence="3">Big-1 domain-containing protein</fullName>
    </recommendedName>
</protein>
<gene>
    <name evidence="1" type="ORF">HNR50_004096</name>
</gene>
<dbReference type="Proteomes" id="UP000587760">
    <property type="component" value="Unassembled WGS sequence"/>
</dbReference>
<sequence length="1651" mass="167169">MFYEVDNTESDPFYLAIDSPGVISNTSPDDILGASPQTTVDVLGGSGALSDPVANDFEFVDRAEAISGATSLGSQIFTNETGWEYIGPFYPSDGEAIGNKYYFRIVISINADVDRNGYRLDVSYNNPGSGNPPSGSSSFRAFAYSWNIALLGDSNSDAAGGTDRLYELYPFVPEGAVAASDQIVFSNLDVDQAQGTGNAQINVTGSGYNLSNAESEAVSLGAVGASGNGVVFNSAYSISEDTGTWKAKYLDGEGMAGYYSNPAEFWHWRALNGFPVVAGTFYNPDSDGNVQELLRTYADYYVPQPPDHISLSLDDGIAEIGGTETVVLQVVDEAGNPVPYIRDIYVTVSGSGVIAPDITNPDGGLADTLEELLTTDSSGMATFTVTDAVPESVTITVTTDGSNSSDNLTNNVANDSGSIVFFNTIPPTISSTAGTTIDINQTAQAIGDILITDVGGGNLTTVNDIRLMIPSALSDTFFNNGATIGLTPTGTGTVGAADFLPDPDDGDENIILIPVTADFSAGDTLTITGLEVDTGSITGNGRIALSFDGGGTYNVIDDKYVSVSNLSLYTWLGTVDSSWNTGGNWDQGTVPGDTDDVKIKNTVNSPVLDINTANLGSLIIDSGASLDLSTYNLTVSGLISNNGTIFLEGTQTVSATMDSDSGLVVYDGNTDVTSLAAGSDYFDLEFNGTGTNWAINAALTVNGDLSVESGNTLDLGSDNLAVIGSISNNGIISLEGAQTFTATMDTDSGLVIFNGNAGATGLVAGYDYYDLEFSGAGAPTAWELGGVLTINNDLTISVNNEVDLAANDITVTGTFSNNGTLILDGTETLALTMDTDSGLVSYQGAAGGTLYDLADPDYFDLEIDSAGQVFVADGAITVANDLTVTAGTLSAVTNALTVAGASDLAGNITSSDGNLWLQGAVTLSGNAAVDSGAGAGDIQIDSTIDGAFGLTLDSGTGTVTLGGAAGAIGSGTSLTTLLIDGVSISSIPSIRSSVVEMNSTGAADITISQAGSQISSFAAAVANGRSILLSNNTASLIIPNGGTIVPGDISATDGTINIQNTGSITLTGDINAGTGTATLDTLSAAVIDGNGAIYSDVINLQTDASSSGFIGSFANNIETYSSGAAITTALSVGGGAQLSTYIDHQTGNLSLVSVNLGLTPAGFSLISSGLLTITGSPISVVDLNLESTGGALSIPASADLTASGTLDLSAGNGDLTISAVVTKTGAGTATISSSTGNISDSGAGYIVNSTGTTFLNAAGTIILDNVSNNIADLTIDTTGNDITLDYGNNSVLSAGAGDSFGNLTLGGINSAVFTLGTAIDINGDLNLANGTLDVDNTNDFQINLAGNWNNTGGIFNEQNGLVVLDGAGGGTVSSETYYNLEVSSGAGTYTLTGNLDVNDLSLTSGVLDVSASDFQINVAGNWSNSGATFNEQNGLVVFDGTGTIDAETFYDMEVNSAAGTHTLSGNLVVGNDITLTSGTLDVSATNYSVNVIRSWTNSGGTFIAQNGTVTFDGAGQTGSIATGGTGAGQDFYNLVINDGGGLASTWTLGNDTLVTNDLTVTDGTLDTSTFNLQVSGATALVDTDGTLDFSSSLIADVLNLDAVLDVNGTLLGGAGTIQASENVDFTGGAFTKGTGVFEFDGVAPSKTLVAA</sequence>
<dbReference type="InterPro" id="IPR008964">
    <property type="entry name" value="Invasin/intimin_cell_adhesion"/>
</dbReference>
<keyword evidence="2" id="KW-1185">Reference proteome</keyword>
<dbReference type="SUPFAM" id="SSF49373">
    <property type="entry name" value="Invasin/intimin cell-adhesion fragments"/>
    <property type="match status" value="1"/>
</dbReference>
<feature type="non-terminal residue" evidence="1">
    <location>
        <position position="1651"/>
    </location>
</feature>
<dbReference type="Gene3D" id="2.60.40.10">
    <property type="entry name" value="Immunoglobulins"/>
    <property type="match status" value="1"/>
</dbReference>
<dbReference type="RefSeq" id="WP_184748639.1">
    <property type="nucleotide sequence ID" value="NZ_JACHGJ010000011.1"/>
</dbReference>
<evidence type="ECO:0000313" key="2">
    <source>
        <dbReference type="Proteomes" id="UP000587760"/>
    </source>
</evidence>
<dbReference type="InterPro" id="IPR013783">
    <property type="entry name" value="Ig-like_fold"/>
</dbReference>
<organism evidence="1 2">
    <name type="scientific">Spirochaeta isovalerica</name>
    <dbReference type="NCBI Taxonomy" id="150"/>
    <lineage>
        <taxon>Bacteria</taxon>
        <taxon>Pseudomonadati</taxon>
        <taxon>Spirochaetota</taxon>
        <taxon>Spirochaetia</taxon>
        <taxon>Spirochaetales</taxon>
        <taxon>Spirochaetaceae</taxon>
        <taxon>Spirochaeta</taxon>
    </lineage>
</organism>
<name>A0A841REI7_9SPIO</name>
<proteinExistence type="predicted"/>
<evidence type="ECO:0008006" key="3">
    <source>
        <dbReference type="Google" id="ProtNLM"/>
    </source>
</evidence>
<evidence type="ECO:0000313" key="1">
    <source>
        <dbReference type="EMBL" id="MBB6482403.1"/>
    </source>
</evidence>
<dbReference type="EMBL" id="JACHGJ010000011">
    <property type="protein sequence ID" value="MBB6482403.1"/>
    <property type="molecule type" value="Genomic_DNA"/>
</dbReference>
<comment type="caution">
    <text evidence="1">The sequence shown here is derived from an EMBL/GenBank/DDBJ whole genome shotgun (WGS) entry which is preliminary data.</text>
</comment>
<accession>A0A841REI7</accession>
<reference evidence="1 2" key="1">
    <citation type="submission" date="2020-08" db="EMBL/GenBank/DDBJ databases">
        <title>Genomic Encyclopedia of Type Strains, Phase IV (KMG-IV): sequencing the most valuable type-strain genomes for metagenomic binning, comparative biology and taxonomic classification.</title>
        <authorList>
            <person name="Goeker M."/>
        </authorList>
    </citation>
    <scope>NUCLEOTIDE SEQUENCE [LARGE SCALE GENOMIC DNA]</scope>
    <source>
        <strain evidence="1 2">DSM 2461</strain>
    </source>
</reference>